<dbReference type="PANTHER" id="PTHR31251:SF214">
    <property type="entry name" value="SQUAMOSA PROMOTER BINDING PROTEIN NTABSPL6-7"/>
    <property type="match status" value="1"/>
</dbReference>
<evidence type="ECO:0000256" key="5">
    <source>
        <dbReference type="SAM" id="MobiDB-lite"/>
    </source>
</evidence>
<dbReference type="Proteomes" id="UP000823775">
    <property type="component" value="Unassembled WGS sequence"/>
</dbReference>
<protein>
    <recommendedName>
        <fullName evidence="6">SBP-type domain-containing protein</fullName>
    </recommendedName>
</protein>
<evidence type="ECO:0000259" key="6">
    <source>
        <dbReference type="PROSITE" id="PS51141"/>
    </source>
</evidence>
<dbReference type="InterPro" id="IPR004333">
    <property type="entry name" value="SBP_dom"/>
</dbReference>
<feature type="domain" description="SBP-type" evidence="6">
    <location>
        <begin position="191"/>
        <end position="268"/>
    </location>
</feature>
<name>A0ABS8RLI4_DATST</name>
<sequence length="446" mass="50187">MEPMNYDAEEGRGLLFPANIPAFATSRNILKDWNLNMFGTSQEITVNTEFHESDIVKKCTASNQLSGGLGAETGLDQILGEVELETRFNHTGNKSNDPISSPVRLKFEQLNDQGELSSSQSSKGSSVLSFTESLLPMEKAPSHSYVYQVHGHTEEDSIVYGEIKSNLSLVDNSDPLLLGKRLRTTNLYSQVPLCQVYGCNKDLSSSKGYHKRHKVCDEHSKTAKVIVNGVEQRFCQQCSRFHLLAEFDEVKRSCRKRLAGHNERRRKPRFDTHWGSRLLEMTSARRVPFHFPVIGHGSSFCQEKYENHSKRIKLEPSPTKSLHHHHVMRKQNSSKSHPGATQSVQELSAGQNSACALSLLSAHSQHYLRSTENHCAVSCEVLRERHVQRSNSTSSTMDLVQLSSHLQRVEQLKSSVQVKQENEIFRSFTTTCVSQLHGVLTSPIEC</sequence>
<comment type="caution">
    <text evidence="7">The sequence shown here is derived from an EMBL/GenBank/DDBJ whole genome shotgun (WGS) entry which is preliminary data.</text>
</comment>
<evidence type="ECO:0000256" key="1">
    <source>
        <dbReference type="ARBA" id="ARBA00022723"/>
    </source>
</evidence>
<reference evidence="7 8" key="1">
    <citation type="journal article" date="2021" name="BMC Genomics">
        <title>Datura genome reveals duplications of psychoactive alkaloid biosynthetic genes and high mutation rate following tissue culture.</title>
        <authorList>
            <person name="Rajewski A."/>
            <person name="Carter-House D."/>
            <person name="Stajich J."/>
            <person name="Litt A."/>
        </authorList>
    </citation>
    <scope>NUCLEOTIDE SEQUENCE [LARGE SCALE GENOMIC DNA]</scope>
    <source>
        <strain evidence="7">AR-01</strain>
    </source>
</reference>
<dbReference type="PROSITE" id="PS51141">
    <property type="entry name" value="ZF_SBP"/>
    <property type="match status" value="1"/>
</dbReference>
<dbReference type="InterPro" id="IPR036893">
    <property type="entry name" value="SBP_sf"/>
</dbReference>
<dbReference type="InterPro" id="IPR044817">
    <property type="entry name" value="SBP-like"/>
</dbReference>
<accession>A0ABS8RLI4</accession>
<dbReference type="SUPFAM" id="SSF103612">
    <property type="entry name" value="SBT domain"/>
    <property type="match status" value="1"/>
</dbReference>
<evidence type="ECO:0000256" key="3">
    <source>
        <dbReference type="ARBA" id="ARBA00022833"/>
    </source>
</evidence>
<dbReference type="Pfam" id="PF03110">
    <property type="entry name" value="SBP"/>
    <property type="match status" value="1"/>
</dbReference>
<dbReference type="Gene3D" id="4.10.1100.10">
    <property type="entry name" value="Transcription factor, SBP-box domain"/>
    <property type="match status" value="1"/>
</dbReference>
<gene>
    <name evidence="7" type="ORF">HAX54_030361</name>
</gene>
<keyword evidence="1" id="KW-0479">Metal-binding</keyword>
<feature type="compositionally biased region" description="Polar residues" evidence="5">
    <location>
        <begin position="330"/>
        <end position="346"/>
    </location>
</feature>
<keyword evidence="2 4" id="KW-0863">Zinc-finger</keyword>
<feature type="region of interest" description="Disordered" evidence="5">
    <location>
        <begin position="316"/>
        <end position="346"/>
    </location>
</feature>
<dbReference type="PANTHER" id="PTHR31251">
    <property type="entry name" value="SQUAMOSA PROMOTER-BINDING-LIKE PROTEIN 4"/>
    <property type="match status" value="1"/>
</dbReference>
<keyword evidence="8" id="KW-1185">Reference proteome</keyword>
<evidence type="ECO:0000313" key="8">
    <source>
        <dbReference type="Proteomes" id="UP000823775"/>
    </source>
</evidence>
<organism evidence="7 8">
    <name type="scientific">Datura stramonium</name>
    <name type="common">Jimsonweed</name>
    <name type="synonym">Common thornapple</name>
    <dbReference type="NCBI Taxonomy" id="4076"/>
    <lineage>
        <taxon>Eukaryota</taxon>
        <taxon>Viridiplantae</taxon>
        <taxon>Streptophyta</taxon>
        <taxon>Embryophyta</taxon>
        <taxon>Tracheophyta</taxon>
        <taxon>Spermatophyta</taxon>
        <taxon>Magnoliopsida</taxon>
        <taxon>eudicotyledons</taxon>
        <taxon>Gunneridae</taxon>
        <taxon>Pentapetalae</taxon>
        <taxon>asterids</taxon>
        <taxon>lamiids</taxon>
        <taxon>Solanales</taxon>
        <taxon>Solanaceae</taxon>
        <taxon>Solanoideae</taxon>
        <taxon>Datureae</taxon>
        <taxon>Datura</taxon>
    </lineage>
</organism>
<evidence type="ECO:0000256" key="4">
    <source>
        <dbReference type="PROSITE-ProRule" id="PRU00470"/>
    </source>
</evidence>
<dbReference type="EMBL" id="JACEIK010000038">
    <property type="protein sequence ID" value="MCD7447495.1"/>
    <property type="molecule type" value="Genomic_DNA"/>
</dbReference>
<evidence type="ECO:0000256" key="2">
    <source>
        <dbReference type="ARBA" id="ARBA00022771"/>
    </source>
</evidence>
<evidence type="ECO:0000313" key="7">
    <source>
        <dbReference type="EMBL" id="MCD7447495.1"/>
    </source>
</evidence>
<keyword evidence="3" id="KW-0862">Zinc</keyword>
<proteinExistence type="predicted"/>